<dbReference type="GO" id="GO:0005737">
    <property type="term" value="C:cytoplasm"/>
    <property type="evidence" value="ECO:0007669"/>
    <property type="project" value="TreeGrafter"/>
</dbReference>
<dbReference type="InterPro" id="IPR013078">
    <property type="entry name" value="His_Pase_superF_clade-1"/>
</dbReference>
<name>A0A6A6HN42_VIRVR</name>
<dbReference type="SMART" id="SM00855">
    <property type="entry name" value="PGAM"/>
    <property type="match status" value="1"/>
</dbReference>
<dbReference type="EMBL" id="ML991772">
    <property type="protein sequence ID" value="KAF2239555.1"/>
    <property type="molecule type" value="Genomic_DNA"/>
</dbReference>
<organism evidence="2 3">
    <name type="scientific">Viridothelium virens</name>
    <name type="common">Speckled blister lichen</name>
    <name type="synonym">Trypethelium virens</name>
    <dbReference type="NCBI Taxonomy" id="1048519"/>
    <lineage>
        <taxon>Eukaryota</taxon>
        <taxon>Fungi</taxon>
        <taxon>Dikarya</taxon>
        <taxon>Ascomycota</taxon>
        <taxon>Pezizomycotina</taxon>
        <taxon>Dothideomycetes</taxon>
        <taxon>Dothideomycetes incertae sedis</taxon>
        <taxon>Trypetheliales</taxon>
        <taxon>Trypetheliaceae</taxon>
        <taxon>Viridothelium</taxon>
    </lineage>
</organism>
<dbReference type="Proteomes" id="UP000800092">
    <property type="component" value="Unassembled WGS sequence"/>
</dbReference>
<dbReference type="InterPro" id="IPR050275">
    <property type="entry name" value="PGM_Phosphatase"/>
</dbReference>
<feature type="chain" id="PRO_5025589631" evidence="1">
    <location>
        <begin position="22"/>
        <end position="370"/>
    </location>
</feature>
<keyword evidence="3" id="KW-1185">Reference proteome</keyword>
<dbReference type="GO" id="GO:0016791">
    <property type="term" value="F:phosphatase activity"/>
    <property type="evidence" value="ECO:0007669"/>
    <property type="project" value="TreeGrafter"/>
</dbReference>
<protein>
    <submittedName>
        <fullName evidence="2">Phosphoglycerate mutase-like protein</fullName>
    </submittedName>
</protein>
<evidence type="ECO:0000256" key="1">
    <source>
        <dbReference type="SAM" id="SignalP"/>
    </source>
</evidence>
<accession>A0A6A6HN42</accession>
<keyword evidence="1" id="KW-0732">Signal</keyword>
<dbReference type="OrthoDB" id="496981at2759"/>
<dbReference type="Gene3D" id="3.40.50.1240">
    <property type="entry name" value="Phosphoglycerate mutase-like"/>
    <property type="match status" value="1"/>
</dbReference>
<gene>
    <name evidence="2" type="ORF">EV356DRAFT_499727</name>
</gene>
<dbReference type="AlphaFoldDB" id="A0A6A6HN42"/>
<reference evidence="2" key="1">
    <citation type="journal article" date="2020" name="Stud. Mycol.">
        <title>101 Dothideomycetes genomes: a test case for predicting lifestyles and emergence of pathogens.</title>
        <authorList>
            <person name="Haridas S."/>
            <person name="Albert R."/>
            <person name="Binder M."/>
            <person name="Bloem J."/>
            <person name="Labutti K."/>
            <person name="Salamov A."/>
            <person name="Andreopoulos B."/>
            <person name="Baker S."/>
            <person name="Barry K."/>
            <person name="Bills G."/>
            <person name="Bluhm B."/>
            <person name="Cannon C."/>
            <person name="Castanera R."/>
            <person name="Culley D."/>
            <person name="Daum C."/>
            <person name="Ezra D."/>
            <person name="Gonzalez J."/>
            <person name="Henrissat B."/>
            <person name="Kuo A."/>
            <person name="Liang C."/>
            <person name="Lipzen A."/>
            <person name="Lutzoni F."/>
            <person name="Magnuson J."/>
            <person name="Mondo S."/>
            <person name="Nolan M."/>
            <person name="Ohm R."/>
            <person name="Pangilinan J."/>
            <person name="Park H.-J."/>
            <person name="Ramirez L."/>
            <person name="Alfaro M."/>
            <person name="Sun H."/>
            <person name="Tritt A."/>
            <person name="Yoshinaga Y."/>
            <person name="Zwiers L.-H."/>
            <person name="Turgeon B."/>
            <person name="Goodwin S."/>
            <person name="Spatafora J."/>
            <person name="Crous P."/>
            <person name="Grigoriev I."/>
        </authorList>
    </citation>
    <scope>NUCLEOTIDE SEQUENCE</scope>
    <source>
        <strain evidence="2">Tuck. ex Michener</strain>
    </source>
</reference>
<feature type="signal peptide" evidence="1">
    <location>
        <begin position="1"/>
        <end position="21"/>
    </location>
</feature>
<dbReference type="PANTHER" id="PTHR48100">
    <property type="entry name" value="BROAD-SPECIFICITY PHOSPHATASE YOR283W-RELATED"/>
    <property type="match status" value="1"/>
</dbReference>
<dbReference type="CDD" id="cd07067">
    <property type="entry name" value="HP_PGM_like"/>
    <property type="match status" value="1"/>
</dbReference>
<dbReference type="SUPFAM" id="SSF53254">
    <property type="entry name" value="Phosphoglycerate mutase-like"/>
    <property type="match status" value="1"/>
</dbReference>
<dbReference type="PANTHER" id="PTHR48100:SF32">
    <property type="entry name" value="ANCHORED PROTEIN, PUTATIVE (AFU_ORTHOLOGUE AFUA_1G10590)-RELATED"/>
    <property type="match status" value="1"/>
</dbReference>
<evidence type="ECO:0000313" key="2">
    <source>
        <dbReference type="EMBL" id="KAF2239555.1"/>
    </source>
</evidence>
<evidence type="ECO:0000313" key="3">
    <source>
        <dbReference type="Proteomes" id="UP000800092"/>
    </source>
</evidence>
<proteinExistence type="predicted"/>
<dbReference type="InterPro" id="IPR029033">
    <property type="entry name" value="His_PPase_superfam"/>
</dbReference>
<dbReference type="Pfam" id="PF00300">
    <property type="entry name" value="His_Phos_1"/>
    <property type="match status" value="1"/>
</dbReference>
<sequence>MMSRFSLLAGSLLSLTAQAQAQNGSYIQYSTVTGYFLQDEPSTNATTFDYTSTNFGLINRTYPSDPCGYGSTNLTQWQRFTRQVYTLNLESPSNIDYKVLFMGRHGEGYHNAAQTFYGTPAWNCYWAEVDGNGTAIWADAHLDPAGIAQAQTANAFWAHELAVQMIPAPQTYYTSPLYRCLQTANITFSGLDLPASQPFLPLIKHGLREGISIHTCDRRSNRSVIHAAVPSWPFEPGFPEYDQLWNGVTAETSSAQAVRSKKVLDDIFGADPSTWISITSHSGEIGSILSVLGHQPFSLNTGAVIPVLVRAETVKEQPSPTTSSQPWTVSPHCTSPPLTSINNGACVCQGSAMPVTTTLPGSGPTYAARV</sequence>